<keyword evidence="4" id="KW-0539">Nucleus</keyword>
<protein>
    <recommendedName>
        <fullName evidence="6">Transcription initiation factor TFIID subunit 13</fullName>
    </recommendedName>
</protein>
<name>A0AA38R4V1_9PEZI</name>
<evidence type="ECO:0000313" key="8">
    <source>
        <dbReference type="EMBL" id="KAJ9133590.1"/>
    </source>
</evidence>
<comment type="caution">
    <text evidence="8">The sequence shown here is derived from an EMBL/GenBank/DDBJ whole genome shotgun (WGS) entry which is preliminary data.</text>
</comment>
<dbReference type="InterPro" id="IPR009072">
    <property type="entry name" value="Histone-fold"/>
</dbReference>
<comment type="subcellular location">
    <subcellularLocation>
        <location evidence="1">Nucleus</location>
    </subcellularLocation>
</comment>
<sequence>MEPRARAGKNVGRMNFNPTELAQFLYAHGDVRQPLPETVRTLDEILTEFIQGVSFEATRVAQYAGRQKVKYEDFEFAMRRNPTFLGKVQDNFEMRRELEATRKILTADELTDLGKEYGEGGAPGGSKRGRKPKNRGLLAGAAGGQAAAGAGSGQQQRQVAGQVDGADEDEELGEADDDAQAEADALGHPRKK</sequence>
<keyword evidence="3" id="KW-0804">Transcription</keyword>
<dbReference type="GO" id="GO:0051123">
    <property type="term" value="P:RNA polymerase II preinitiation complex assembly"/>
    <property type="evidence" value="ECO:0007669"/>
    <property type="project" value="TreeGrafter"/>
</dbReference>
<evidence type="ECO:0000256" key="1">
    <source>
        <dbReference type="ARBA" id="ARBA00004123"/>
    </source>
</evidence>
<dbReference type="GO" id="GO:0046982">
    <property type="term" value="F:protein heterodimerization activity"/>
    <property type="evidence" value="ECO:0007669"/>
    <property type="project" value="InterPro"/>
</dbReference>
<dbReference type="Gene3D" id="1.10.20.10">
    <property type="entry name" value="Histone, subunit A"/>
    <property type="match status" value="1"/>
</dbReference>
<reference evidence="8" key="1">
    <citation type="submission" date="2022-07" db="EMBL/GenBank/DDBJ databases">
        <title>Fungi with potential for degradation of polypropylene.</title>
        <authorList>
            <person name="Gostincar C."/>
        </authorList>
    </citation>
    <scope>NUCLEOTIDE SEQUENCE</scope>
    <source>
        <strain evidence="8">EXF-13308</strain>
    </source>
</reference>
<dbReference type="Proteomes" id="UP001174694">
    <property type="component" value="Unassembled WGS sequence"/>
</dbReference>
<feature type="compositionally biased region" description="Low complexity" evidence="7">
    <location>
        <begin position="135"/>
        <end position="164"/>
    </location>
</feature>
<dbReference type="Pfam" id="PF02269">
    <property type="entry name" value="TFIID-18kDa"/>
    <property type="match status" value="1"/>
</dbReference>
<dbReference type="AlphaFoldDB" id="A0AA38R4V1"/>
<evidence type="ECO:0000256" key="4">
    <source>
        <dbReference type="ARBA" id="ARBA00023242"/>
    </source>
</evidence>
<dbReference type="GO" id="GO:0005669">
    <property type="term" value="C:transcription factor TFIID complex"/>
    <property type="evidence" value="ECO:0007669"/>
    <property type="project" value="TreeGrafter"/>
</dbReference>
<organism evidence="8 9">
    <name type="scientific">Pleurostoma richardsiae</name>
    <dbReference type="NCBI Taxonomy" id="41990"/>
    <lineage>
        <taxon>Eukaryota</taxon>
        <taxon>Fungi</taxon>
        <taxon>Dikarya</taxon>
        <taxon>Ascomycota</taxon>
        <taxon>Pezizomycotina</taxon>
        <taxon>Sordariomycetes</taxon>
        <taxon>Sordariomycetidae</taxon>
        <taxon>Calosphaeriales</taxon>
        <taxon>Pleurostomataceae</taxon>
        <taxon>Pleurostoma</taxon>
    </lineage>
</organism>
<dbReference type="PANTHER" id="PTHR11380:SF5">
    <property type="entry name" value="TRANSCRIPTION INITIATION FACTOR TFIID SUBUNIT 13"/>
    <property type="match status" value="1"/>
</dbReference>
<evidence type="ECO:0000256" key="5">
    <source>
        <dbReference type="ARBA" id="ARBA00038392"/>
    </source>
</evidence>
<comment type="similarity">
    <text evidence="5">Belongs to the TAF13 family.</text>
</comment>
<keyword evidence="9" id="KW-1185">Reference proteome</keyword>
<gene>
    <name evidence="8" type="ORF">NKR23_g10701</name>
</gene>
<dbReference type="PANTHER" id="PTHR11380">
    <property type="entry name" value="TRANSCRIPTION INITIATION FACTOR TFIID/SUPT3-RELATED"/>
    <property type="match status" value="1"/>
</dbReference>
<evidence type="ECO:0000256" key="2">
    <source>
        <dbReference type="ARBA" id="ARBA00023015"/>
    </source>
</evidence>
<dbReference type="CDD" id="cd07978">
    <property type="entry name" value="HFD_TAF13"/>
    <property type="match status" value="1"/>
</dbReference>
<dbReference type="SUPFAM" id="SSF47113">
    <property type="entry name" value="Histone-fold"/>
    <property type="match status" value="2"/>
</dbReference>
<accession>A0AA38R4V1</accession>
<feature type="region of interest" description="Disordered" evidence="7">
    <location>
        <begin position="114"/>
        <end position="192"/>
    </location>
</feature>
<evidence type="ECO:0000313" key="9">
    <source>
        <dbReference type="Proteomes" id="UP001174694"/>
    </source>
</evidence>
<keyword evidence="2" id="KW-0805">Transcription regulation</keyword>
<dbReference type="EMBL" id="JANBVO010000049">
    <property type="protein sequence ID" value="KAJ9133590.1"/>
    <property type="molecule type" value="Genomic_DNA"/>
</dbReference>
<feature type="compositionally biased region" description="Acidic residues" evidence="7">
    <location>
        <begin position="165"/>
        <end position="181"/>
    </location>
</feature>
<dbReference type="InterPro" id="IPR003195">
    <property type="entry name" value="TFIID_TAF13"/>
</dbReference>
<evidence type="ECO:0000256" key="7">
    <source>
        <dbReference type="SAM" id="MobiDB-lite"/>
    </source>
</evidence>
<proteinExistence type="inferred from homology"/>
<evidence type="ECO:0000256" key="6">
    <source>
        <dbReference type="ARBA" id="ARBA00040136"/>
    </source>
</evidence>
<evidence type="ECO:0000256" key="3">
    <source>
        <dbReference type="ARBA" id="ARBA00023163"/>
    </source>
</evidence>